<dbReference type="OrthoDB" id="637682at2759"/>
<proteinExistence type="predicted"/>
<evidence type="ECO:0000313" key="1">
    <source>
        <dbReference type="EMBL" id="CAD7222807.1"/>
    </source>
</evidence>
<protein>
    <submittedName>
        <fullName evidence="1">Uncharacterized protein</fullName>
    </submittedName>
</protein>
<accession>A0A7R8W329</accession>
<dbReference type="AlphaFoldDB" id="A0A7R8W329"/>
<organism evidence="1">
    <name type="scientific">Cyprideis torosa</name>
    <dbReference type="NCBI Taxonomy" id="163714"/>
    <lineage>
        <taxon>Eukaryota</taxon>
        <taxon>Metazoa</taxon>
        <taxon>Ecdysozoa</taxon>
        <taxon>Arthropoda</taxon>
        <taxon>Crustacea</taxon>
        <taxon>Oligostraca</taxon>
        <taxon>Ostracoda</taxon>
        <taxon>Podocopa</taxon>
        <taxon>Podocopida</taxon>
        <taxon>Cytherocopina</taxon>
        <taxon>Cytheroidea</taxon>
        <taxon>Cytherideidae</taxon>
        <taxon>Cyprideis</taxon>
    </lineage>
</organism>
<dbReference type="Gene3D" id="1.25.70.10">
    <property type="entry name" value="Transcription termination factor 3, mitochondrial"/>
    <property type="match status" value="1"/>
</dbReference>
<name>A0A7R8W329_9CRUS</name>
<sequence>MVRWSLPLPARGWRVPQRVPPVSPHVVSPGSSLREINADDATLSVAEMQNRQRIKMEEEIGRKWVMKMPDIRRVPSVFPHSFSLAAYIPQSPQLQRFIDLGVDLSKVEMEKGAGDFVLTLDFKQNVLEHARFLQSLKLDIGEYLTKNIYILGEDLQDLYLRVDYLRAKGFPEDGIQKMLSSYPRWLNITCTQIDEHLCFARDHFLLTGVEVVALAMKEPILITKPPEKIKVATFTVTEEMGFNLKFMKSILLRKPEVWTSIIHTKGGKEPEVLHNFVILHQAMGIPHELIAQFPEALLVRKRTLEHRRLFLKLAEDCTWRSSGKQNFPKKYCATSWTENVQVAGRALVDAVESNTGMEIDGVITKLSVPMSKFFIVIKEAVKDCASRHACGFSDLCSRRSWST</sequence>
<dbReference type="InterPro" id="IPR038538">
    <property type="entry name" value="MTERF_sf"/>
</dbReference>
<gene>
    <name evidence="1" type="ORF">CTOB1V02_LOCUS804</name>
</gene>
<reference evidence="1" key="1">
    <citation type="submission" date="2020-11" db="EMBL/GenBank/DDBJ databases">
        <authorList>
            <person name="Tran Van P."/>
        </authorList>
    </citation>
    <scope>NUCLEOTIDE SEQUENCE</scope>
</reference>
<dbReference type="EMBL" id="OB660106">
    <property type="protein sequence ID" value="CAD7222807.1"/>
    <property type="molecule type" value="Genomic_DNA"/>
</dbReference>